<keyword evidence="2" id="KW-1185">Reference proteome</keyword>
<dbReference type="Proteomes" id="UP000294581">
    <property type="component" value="Unassembled WGS sequence"/>
</dbReference>
<reference evidence="1 2" key="1">
    <citation type="submission" date="2019-03" db="EMBL/GenBank/DDBJ databases">
        <title>Genomic Encyclopedia of Type Strains, Phase IV (KMG-IV): sequencing the most valuable type-strain genomes for metagenomic binning, comparative biology and taxonomic classification.</title>
        <authorList>
            <person name="Goeker M."/>
        </authorList>
    </citation>
    <scope>NUCLEOTIDE SEQUENCE [LARGE SCALE GENOMIC DNA]</scope>
    <source>
        <strain evidence="1 2">DSM 17974</strain>
    </source>
</reference>
<proteinExistence type="predicted"/>
<evidence type="ECO:0000313" key="2">
    <source>
        <dbReference type="Proteomes" id="UP000294581"/>
    </source>
</evidence>
<accession>A0A4R8L5F4</accession>
<name>A0A4R8L5F4_9BACL</name>
<gene>
    <name evidence="1" type="ORF">C7445_1416</name>
</gene>
<protein>
    <submittedName>
        <fullName evidence="1">Uncharacterized protein</fullName>
    </submittedName>
</protein>
<evidence type="ECO:0000313" key="1">
    <source>
        <dbReference type="EMBL" id="TDY37803.1"/>
    </source>
</evidence>
<dbReference type="EMBL" id="SORF01000041">
    <property type="protein sequence ID" value="TDY37803.1"/>
    <property type="molecule type" value="Genomic_DNA"/>
</dbReference>
<organism evidence="1 2">
    <name type="scientific">Alicyclobacillus sacchari</name>
    <dbReference type="NCBI Taxonomy" id="392010"/>
    <lineage>
        <taxon>Bacteria</taxon>
        <taxon>Bacillati</taxon>
        <taxon>Bacillota</taxon>
        <taxon>Bacilli</taxon>
        <taxon>Bacillales</taxon>
        <taxon>Alicyclobacillaceae</taxon>
        <taxon>Alicyclobacillus</taxon>
    </lineage>
</organism>
<comment type="caution">
    <text evidence="1">The sequence shown here is derived from an EMBL/GenBank/DDBJ whole genome shotgun (WGS) entry which is preliminary data.</text>
</comment>
<sequence>MSHDNDDLEDLEAKLIAWLEELQAERNVEKPIEPEPDYELEQVCERCGSQIMYRPQWDAEYCPTCNRWLRPPCSDSTCIFCAHRPEKPFMT</sequence>
<dbReference type="AlphaFoldDB" id="A0A4R8L5F4"/>